<dbReference type="PANTHER" id="PTHR10426:SF88">
    <property type="entry name" value="ADIPOCYTE PLASMA MEMBRANE-ASSOCIATED PROTEIN HEMOMUCIN-RELATED"/>
    <property type="match status" value="1"/>
</dbReference>
<dbReference type="InterPro" id="IPR018119">
    <property type="entry name" value="Strictosidine_synth_cons-reg"/>
</dbReference>
<keyword evidence="3" id="KW-0325">Glycoprotein</keyword>
<keyword evidence="6" id="KW-1185">Reference proteome</keyword>
<evidence type="ECO:0000256" key="3">
    <source>
        <dbReference type="ARBA" id="ARBA00023180"/>
    </source>
</evidence>
<organism evidence="5 6">
    <name type="scientific">Alcanivorax xiamenensis</name>
    <dbReference type="NCBI Taxonomy" id="1177156"/>
    <lineage>
        <taxon>Bacteria</taxon>
        <taxon>Pseudomonadati</taxon>
        <taxon>Pseudomonadota</taxon>
        <taxon>Gammaproteobacteria</taxon>
        <taxon>Oceanospirillales</taxon>
        <taxon>Alcanivoracaceae</taxon>
        <taxon>Alcanivorax</taxon>
    </lineage>
</organism>
<feature type="domain" description="Strictosidine synthase conserved region" evidence="4">
    <location>
        <begin position="81"/>
        <end position="175"/>
    </location>
</feature>
<dbReference type="PANTHER" id="PTHR10426">
    <property type="entry name" value="STRICTOSIDINE SYNTHASE-RELATED"/>
    <property type="match status" value="1"/>
</dbReference>
<evidence type="ECO:0000256" key="2">
    <source>
        <dbReference type="ARBA" id="ARBA00022553"/>
    </source>
</evidence>
<comment type="similarity">
    <text evidence="1">Belongs to the strictosidine synthase family.</text>
</comment>
<proteinExistence type="inferred from homology"/>
<sequence length="305" mass="33609">MARLDFHDYENDPGLYKLDLKSGTFIPVVTRVPVTGNLRPDGLEIPNHANDNQEVVHLPPYKQTDVTSLEASNSRVLQFCNDLDISRDGQHIYITEPFSHPKASSGLGAFAEGITLARNGRVWRYDTDTQQVGLVLENNIFSDGILIEYDASGNETGLLISETVNSRIGRVHLSGEKAGEYELLWDDLPGLPDGMDRDSEGRIWVGLIKDRTALMTWMHRNPWLKPLVLRIPPHLLPASKGTAVLGLSPDASRVIAYTHHDGSRLLDISVVVPVGKDLYLSSFYKNNAGIHSVPIKAVLGGSSPE</sequence>
<name>A0ABQ6Y9F3_9GAMM</name>
<keyword evidence="2" id="KW-0597">Phosphoprotein</keyword>
<evidence type="ECO:0000313" key="6">
    <source>
        <dbReference type="Proteomes" id="UP000771797"/>
    </source>
</evidence>
<dbReference type="Pfam" id="PF03088">
    <property type="entry name" value="Str_synth"/>
    <property type="match status" value="1"/>
</dbReference>
<accession>A0ABQ6Y9F3</accession>
<dbReference type="SUPFAM" id="SSF63829">
    <property type="entry name" value="Calcium-dependent phosphotriesterase"/>
    <property type="match status" value="1"/>
</dbReference>
<dbReference type="Gene3D" id="2.120.10.30">
    <property type="entry name" value="TolB, C-terminal domain"/>
    <property type="match status" value="1"/>
</dbReference>
<dbReference type="EMBL" id="AQPF01000009">
    <property type="protein sequence ID" value="KAF0806295.1"/>
    <property type="molecule type" value="Genomic_DNA"/>
</dbReference>
<evidence type="ECO:0000313" key="5">
    <source>
        <dbReference type="EMBL" id="KAF0806295.1"/>
    </source>
</evidence>
<dbReference type="Proteomes" id="UP000771797">
    <property type="component" value="Unassembled WGS sequence"/>
</dbReference>
<evidence type="ECO:0000259" key="4">
    <source>
        <dbReference type="Pfam" id="PF03088"/>
    </source>
</evidence>
<reference evidence="5 6" key="1">
    <citation type="submission" date="2012-09" db="EMBL/GenBank/DDBJ databases">
        <title>Genome Sequence of alkane-degrading Bacterium Alcanivorax sp. 6-D-6.</title>
        <authorList>
            <person name="Lai Q."/>
            <person name="Shao Z."/>
        </authorList>
    </citation>
    <scope>NUCLEOTIDE SEQUENCE [LARGE SCALE GENOMIC DNA]</scope>
    <source>
        <strain evidence="5 6">6-D-6</strain>
    </source>
</reference>
<comment type="caution">
    <text evidence="5">The sequence shown here is derived from an EMBL/GenBank/DDBJ whole genome shotgun (WGS) entry which is preliminary data.</text>
</comment>
<gene>
    <name evidence="5" type="ORF">A6D6_01630</name>
</gene>
<dbReference type="InterPro" id="IPR011042">
    <property type="entry name" value="6-blade_b-propeller_TolB-like"/>
</dbReference>
<evidence type="ECO:0000256" key="1">
    <source>
        <dbReference type="ARBA" id="ARBA00009191"/>
    </source>
</evidence>
<protein>
    <recommendedName>
        <fullName evidence="4">Strictosidine synthase conserved region domain-containing protein</fullName>
    </recommendedName>
</protein>